<dbReference type="WBParaSite" id="RSKR_0001145100.1">
    <property type="protein sequence ID" value="RSKR_0001145100.1"/>
    <property type="gene ID" value="RSKR_0001145100"/>
</dbReference>
<organism evidence="1 2">
    <name type="scientific">Rhabditophanes sp. KR3021</name>
    <dbReference type="NCBI Taxonomy" id="114890"/>
    <lineage>
        <taxon>Eukaryota</taxon>
        <taxon>Metazoa</taxon>
        <taxon>Ecdysozoa</taxon>
        <taxon>Nematoda</taxon>
        <taxon>Chromadorea</taxon>
        <taxon>Rhabditida</taxon>
        <taxon>Tylenchina</taxon>
        <taxon>Panagrolaimomorpha</taxon>
        <taxon>Strongyloidoidea</taxon>
        <taxon>Alloionematidae</taxon>
        <taxon>Rhabditophanes</taxon>
    </lineage>
</organism>
<evidence type="ECO:0000313" key="2">
    <source>
        <dbReference type="WBParaSite" id="RSKR_0001145100.1"/>
    </source>
</evidence>
<accession>A0AC35UH27</accession>
<proteinExistence type="predicted"/>
<sequence length="125" mass="13878">MSEDNKKNILIPGLSQKPNIGELVSNSSIKDRLKSFLPIISQAPLPENQEANNEIVITDARIIPEAESSDSSSDEEDSSVETKSGKKSNKPVKNEKTVVEMNLYVPEETNEKQPKKILIEEVNDD</sequence>
<reference evidence="2" key="1">
    <citation type="submission" date="2016-11" db="UniProtKB">
        <authorList>
            <consortium name="WormBaseParasite"/>
        </authorList>
    </citation>
    <scope>IDENTIFICATION</scope>
    <source>
        <strain evidence="2">KR3021</strain>
    </source>
</reference>
<evidence type="ECO:0000313" key="1">
    <source>
        <dbReference type="Proteomes" id="UP000095286"/>
    </source>
</evidence>
<dbReference type="Proteomes" id="UP000095286">
    <property type="component" value="Unplaced"/>
</dbReference>
<protein>
    <submittedName>
        <fullName evidence="2">Uncharacterized protein</fullName>
    </submittedName>
</protein>
<name>A0AC35UH27_9BILA</name>